<evidence type="ECO:0000256" key="2">
    <source>
        <dbReference type="ARBA" id="ARBA00022692"/>
    </source>
</evidence>
<name>A0A9D1K8J8_9FIRM</name>
<proteinExistence type="inferred from homology"/>
<dbReference type="Proteomes" id="UP000886876">
    <property type="component" value="Unassembled WGS sequence"/>
</dbReference>
<protein>
    <recommendedName>
        <fullName evidence="7">Endolytic murein transglycosylase</fullName>
        <ecNumber evidence="7">4.2.2.29</ecNumber>
    </recommendedName>
    <alternativeName>
        <fullName evidence="7">Peptidoglycan lytic transglycosylase</fullName>
    </alternativeName>
    <alternativeName>
        <fullName evidence="7">Peptidoglycan polymerization terminase</fullName>
    </alternativeName>
</protein>
<dbReference type="GO" id="GO:0071555">
    <property type="term" value="P:cell wall organization"/>
    <property type="evidence" value="ECO:0007669"/>
    <property type="project" value="UniProtKB-KW"/>
</dbReference>
<reference evidence="9" key="1">
    <citation type="submission" date="2020-10" db="EMBL/GenBank/DDBJ databases">
        <authorList>
            <person name="Gilroy R."/>
        </authorList>
    </citation>
    <scope>NUCLEOTIDE SEQUENCE</scope>
    <source>
        <strain evidence="9">ChiHecec3B27-6122</strain>
    </source>
</reference>
<evidence type="ECO:0000256" key="8">
    <source>
        <dbReference type="SAM" id="MobiDB-lite"/>
    </source>
</evidence>
<organism evidence="9 10">
    <name type="scientific">Candidatus Scatomorpha pullistercoris</name>
    <dbReference type="NCBI Taxonomy" id="2840929"/>
    <lineage>
        <taxon>Bacteria</taxon>
        <taxon>Bacillati</taxon>
        <taxon>Bacillota</taxon>
        <taxon>Clostridia</taxon>
        <taxon>Eubacteriales</taxon>
        <taxon>Candidatus Scatomorpha</taxon>
    </lineage>
</organism>
<dbReference type="Gene3D" id="3.30.1490.480">
    <property type="entry name" value="Endolytic murein transglycosylase"/>
    <property type="match status" value="1"/>
</dbReference>
<evidence type="ECO:0000256" key="4">
    <source>
        <dbReference type="ARBA" id="ARBA00023136"/>
    </source>
</evidence>
<dbReference type="HAMAP" id="MF_02065">
    <property type="entry name" value="MltG"/>
    <property type="match status" value="1"/>
</dbReference>
<evidence type="ECO:0000256" key="7">
    <source>
        <dbReference type="HAMAP-Rule" id="MF_02065"/>
    </source>
</evidence>
<dbReference type="EC" id="4.2.2.29" evidence="7"/>
<evidence type="ECO:0000313" key="9">
    <source>
        <dbReference type="EMBL" id="HIS97046.1"/>
    </source>
</evidence>
<dbReference type="PANTHER" id="PTHR30518">
    <property type="entry name" value="ENDOLYTIC MUREIN TRANSGLYCOSYLASE"/>
    <property type="match status" value="1"/>
</dbReference>
<dbReference type="InterPro" id="IPR003770">
    <property type="entry name" value="MLTG-like"/>
</dbReference>
<keyword evidence="3 7" id="KW-1133">Transmembrane helix</keyword>
<accession>A0A9D1K8J8</accession>
<feature type="compositionally biased region" description="Basic and acidic residues" evidence="8">
    <location>
        <begin position="37"/>
        <end position="67"/>
    </location>
</feature>
<comment type="function">
    <text evidence="7">Functions as a peptidoglycan terminase that cleaves nascent peptidoglycan strands endolytically to terminate their elongation.</text>
</comment>
<feature type="region of interest" description="Disordered" evidence="8">
    <location>
        <begin position="1"/>
        <end position="153"/>
    </location>
</feature>
<comment type="catalytic activity">
    <reaction evidence="7">
        <text>a peptidoglycan chain = a peptidoglycan chain with N-acetyl-1,6-anhydromuramyl-[peptide] at the reducing end + a peptidoglycan chain with N-acetylglucosamine at the non-reducing end.</text>
        <dbReference type="EC" id="4.2.2.29"/>
    </reaction>
</comment>
<evidence type="ECO:0000256" key="1">
    <source>
        <dbReference type="ARBA" id="ARBA00022475"/>
    </source>
</evidence>
<dbReference type="AlphaFoldDB" id="A0A9D1K8J8"/>
<dbReference type="GO" id="GO:0008932">
    <property type="term" value="F:lytic endotransglycosylase activity"/>
    <property type="evidence" value="ECO:0007669"/>
    <property type="project" value="UniProtKB-UniRule"/>
</dbReference>
<dbReference type="GO" id="GO:0009252">
    <property type="term" value="P:peptidoglycan biosynthetic process"/>
    <property type="evidence" value="ECO:0007669"/>
    <property type="project" value="UniProtKB-UniRule"/>
</dbReference>
<keyword evidence="2 7" id="KW-0812">Transmembrane</keyword>
<sequence length="527" mass="58554">MQNNFDKLNEIFGIKPKAEPDEAKDKAAEDSGAVPKAAHEPEQEPAGEETKVIKPVRDPEPEPEPKGTPEPVAAPEPASEPEKEAEAEQQTEEAPEEKRVRHSKGPLGFIDNFIYDPKKHEQEAENAQEQPPEPPEDDYDEDDEPLEERDFRPIRRRRDGKIGCLGGMMYFAFVVSLSIILACLGWMAASDVLALNKPLENGTVTLPQSIFTEKEIEVENDDGTTTTKTVMSADMDYVADALKSAGLIEYKSLFKLFCKVVDADIKIDPGTYELNTKCDYNALVLRMQTASASMVATTVMFPEGYTMQEIFEKLEEEGICTVEELMDAAANYSYNYSFLDWTEPGDASRLEGYLFPDTYEFYQGMQASSAINKFLLNFHGKLTADMYTQAENLGISLHEAVIVASMIEAEAGSNDERSLIASVIYNRLEAGMPLQIDATVMYALGEHKEQLTAEDLQVDSPYNTYVNTGLPAGPICNPGLASINAALNPSNTNYLYYALDKETGTHQFFTNYSEFEAFIATQDYSSN</sequence>
<evidence type="ECO:0000256" key="6">
    <source>
        <dbReference type="ARBA" id="ARBA00023316"/>
    </source>
</evidence>
<feature type="transmembrane region" description="Helical" evidence="7">
    <location>
        <begin position="162"/>
        <end position="189"/>
    </location>
</feature>
<dbReference type="NCBIfam" id="TIGR00247">
    <property type="entry name" value="endolytic transglycosylase MltG"/>
    <property type="match status" value="1"/>
</dbReference>
<feature type="compositionally biased region" description="Basic and acidic residues" evidence="8">
    <location>
        <begin position="16"/>
        <end position="29"/>
    </location>
</feature>
<reference evidence="9" key="2">
    <citation type="journal article" date="2021" name="PeerJ">
        <title>Extensive microbial diversity within the chicken gut microbiome revealed by metagenomics and culture.</title>
        <authorList>
            <person name="Gilroy R."/>
            <person name="Ravi A."/>
            <person name="Getino M."/>
            <person name="Pursley I."/>
            <person name="Horton D.L."/>
            <person name="Alikhan N.F."/>
            <person name="Baker D."/>
            <person name="Gharbi K."/>
            <person name="Hall N."/>
            <person name="Watson M."/>
            <person name="Adriaenssens E.M."/>
            <person name="Foster-Nyarko E."/>
            <person name="Jarju S."/>
            <person name="Secka A."/>
            <person name="Antonio M."/>
            <person name="Oren A."/>
            <person name="Chaudhuri R.R."/>
            <person name="La Ragione R."/>
            <person name="Hildebrand F."/>
            <person name="Pallen M.J."/>
        </authorList>
    </citation>
    <scope>NUCLEOTIDE SEQUENCE</scope>
    <source>
        <strain evidence="9">ChiHecec3B27-6122</strain>
    </source>
</reference>
<dbReference type="CDD" id="cd08010">
    <property type="entry name" value="MltG_like"/>
    <property type="match status" value="1"/>
</dbReference>
<dbReference type="EMBL" id="DVJS01000085">
    <property type="protein sequence ID" value="HIS97046.1"/>
    <property type="molecule type" value="Genomic_DNA"/>
</dbReference>
<feature type="compositionally biased region" description="Acidic residues" evidence="8">
    <location>
        <begin position="134"/>
        <end position="147"/>
    </location>
</feature>
<keyword evidence="4 7" id="KW-0472">Membrane</keyword>
<dbReference type="GO" id="GO:0005886">
    <property type="term" value="C:plasma membrane"/>
    <property type="evidence" value="ECO:0007669"/>
    <property type="project" value="UniProtKB-SubCell"/>
</dbReference>
<gene>
    <name evidence="7 9" type="primary">mltG</name>
    <name evidence="9" type="ORF">IAD42_03620</name>
</gene>
<evidence type="ECO:0000313" key="10">
    <source>
        <dbReference type="Proteomes" id="UP000886876"/>
    </source>
</evidence>
<evidence type="ECO:0000256" key="3">
    <source>
        <dbReference type="ARBA" id="ARBA00022989"/>
    </source>
</evidence>
<comment type="subcellular location">
    <subcellularLocation>
        <location evidence="7">Cell membrane</location>
        <topology evidence="7">Single-pass membrane protein</topology>
    </subcellularLocation>
</comment>
<keyword evidence="5 7" id="KW-0456">Lyase</keyword>
<keyword evidence="1 7" id="KW-1003">Cell membrane</keyword>
<comment type="similarity">
    <text evidence="7">Belongs to the transglycosylase MltG family.</text>
</comment>
<keyword evidence="6 7" id="KW-0961">Cell wall biogenesis/degradation</keyword>
<feature type="site" description="Important for catalytic activity" evidence="7">
    <location>
        <position position="410"/>
    </location>
</feature>
<dbReference type="PANTHER" id="PTHR30518:SF2">
    <property type="entry name" value="ENDOLYTIC MUREIN TRANSGLYCOSYLASE"/>
    <property type="match status" value="1"/>
</dbReference>
<comment type="caution">
    <text evidence="9">The sequence shown here is derived from an EMBL/GenBank/DDBJ whole genome shotgun (WGS) entry which is preliminary data.</text>
</comment>
<dbReference type="Pfam" id="PF02618">
    <property type="entry name" value="YceG"/>
    <property type="match status" value="1"/>
</dbReference>
<evidence type="ECO:0000256" key="5">
    <source>
        <dbReference type="ARBA" id="ARBA00023239"/>
    </source>
</evidence>